<protein>
    <recommendedName>
        <fullName evidence="3">DUF4913 domain-containing protein</fullName>
    </recommendedName>
</protein>
<gene>
    <name evidence="1" type="ORF">GCM10009789_66720</name>
</gene>
<name>A0ABP4Q9Q0_9ACTN</name>
<reference evidence="2" key="1">
    <citation type="journal article" date="2019" name="Int. J. Syst. Evol. Microbiol.">
        <title>The Global Catalogue of Microorganisms (GCM) 10K type strain sequencing project: providing services to taxonomists for standard genome sequencing and annotation.</title>
        <authorList>
            <consortium name="The Broad Institute Genomics Platform"/>
            <consortium name="The Broad Institute Genome Sequencing Center for Infectious Disease"/>
            <person name="Wu L."/>
            <person name="Ma J."/>
        </authorList>
    </citation>
    <scope>NUCLEOTIDE SEQUENCE [LARGE SCALE GENOMIC DNA]</scope>
    <source>
        <strain evidence="2">JCM 14969</strain>
    </source>
</reference>
<accession>A0ABP4Q9Q0</accession>
<evidence type="ECO:0000313" key="2">
    <source>
        <dbReference type="Proteomes" id="UP001500393"/>
    </source>
</evidence>
<sequence>MASKPPWVWDELTEEVREQSWQRLAEWVGWLEDAYSPWVMLPPCWPVHEGLRTELTMFWYWHRWLTTAAVNPIDGVRWHNDLRRSALAWRELANCRHEPPVAHHSQILAARRSKHQEYLSEAQRAGVLRRPEPEEA</sequence>
<comment type="caution">
    <text evidence="1">The sequence shown here is derived from an EMBL/GenBank/DDBJ whole genome shotgun (WGS) entry which is preliminary data.</text>
</comment>
<evidence type="ECO:0008006" key="3">
    <source>
        <dbReference type="Google" id="ProtNLM"/>
    </source>
</evidence>
<keyword evidence="2" id="KW-1185">Reference proteome</keyword>
<evidence type="ECO:0000313" key="1">
    <source>
        <dbReference type="EMBL" id="GAA1603376.1"/>
    </source>
</evidence>
<dbReference type="RefSeq" id="WP_344220731.1">
    <property type="nucleotide sequence ID" value="NZ_BAAAOS010000053.1"/>
</dbReference>
<proteinExistence type="predicted"/>
<dbReference type="EMBL" id="BAAAOS010000053">
    <property type="protein sequence ID" value="GAA1603376.1"/>
    <property type="molecule type" value="Genomic_DNA"/>
</dbReference>
<organism evidence="1 2">
    <name type="scientific">Kribbella sancticallisti</name>
    <dbReference type="NCBI Taxonomy" id="460087"/>
    <lineage>
        <taxon>Bacteria</taxon>
        <taxon>Bacillati</taxon>
        <taxon>Actinomycetota</taxon>
        <taxon>Actinomycetes</taxon>
        <taxon>Propionibacteriales</taxon>
        <taxon>Kribbellaceae</taxon>
        <taxon>Kribbella</taxon>
    </lineage>
</organism>
<dbReference type="Proteomes" id="UP001500393">
    <property type="component" value="Unassembled WGS sequence"/>
</dbReference>